<comment type="caution">
    <text evidence="7">The sequence shown here is derived from an EMBL/GenBank/DDBJ whole genome shotgun (WGS) entry which is preliminary data.</text>
</comment>
<dbReference type="Gene3D" id="2.90.10.10">
    <property type="entry name" value="Bulb-type lectin domain"/>
    <property type="match status" value="1"/>
</dbReference>
<keyword evidence="2" id="KW-1015">Disulfide bond</keyword>
<keyword evidence="3" id="KW-0325">Glycoprotein</keyword>
<evidence type="ECO:0000256" key="3">
    <source>
        <dbReference type="ARBA" id="ARBA00023180"/>
    </source>
</evidence>
<keyword evidence="4" id="KW-0067">ATP-binding</keyword>
<dbReference type="InterPro" id="IPR036426">
    <property type="entry name" value="Bulb-type_lectin_dom_sf"/>
</dbReference>
<evidence type="ECO:0000256" key="2">
    <source>
        <dbReference type="ARBA" id="ARBA00023157"/>
    </source>
</evidence>
<keyword evidence="5" id="KW-0472">Membrane</keyword>
<feature type="binding site" evidence="4">
    <location>
        <position position="566"/>
    </location>
    <ligand>
        <name>ATP</name>
        <dbReference type="ChEBI" id="CHEBI:30616"/>
    </ligand>
</feature>
<dbReference type="SUPFAM" id="SSF56112">
    <property type="entry name" value="Protein kinase-like (PK-like)"/>
    <property type="match status" value="1"/>
</dbReference>
<dbReference type="InterPro" id="IPR011009">
    <property type="entry name" value="Kinase-like_dom_sf"/>
</dbReference>
<evidence type="ECO:0000256" key="1">
    <source>
        <dbReference type="ARBA" id="ARBA00022729"/>
    </source>
</evidence>
<protein>
    <recommendedName>
        <fullName evidence="6">Bulb-type lectin domain-containing protein</fullName>
    </recommendedName>
</protein>
<dbReference type="PROSITE" id="PS00107">
    <property type="entry name" value="PROTEIN_KINASE_ATP"/>
    <property type="match status" value="1"/>
</dbReference>
<name>A0AAV5M181_9ROSI</name>
<dbReference type="PANTHER" id="PTHR47976:SF105">
    <property type="entry name" value="RECEPTOR-LIKE SERINE_THREONINE-PROTEIN KINASE"/>
    <property type="match status" value="1"/>
</dbReference>
<keyword evidence="5" id="KW-1133">Transmembrane helix</keyword>
<evidence type="ECO:0000313" key="7">
    <source>
        <dbReference type="EMBL" id="GKV42656.1"/>
    </source>
</evidence>
<feature type="domain" description="Bulb-type lectin" evidence="6">
    <location>
        <begin position="53"/>
        <end position="178"/>
    </location>
</feature>
<sequence length="595" mass="66180">MPPKIRKLSKFLWGFTITSYSSDSMISSIALLRNPFLILVSSFLILAAAQGASSNVIAGEFLTANDQNSTWQSPSGDFEFGFRRAPDQQDRFLLAIWFAKIPQKTIVWSANGDNLVEIESKVELTSNGLVLTAPSGREVWSTNSSQDGTGGVSHAAMLDTGNFVITGGNSGNIWESFQYPTDTILPGQELGLSSTLSSAFSATSYKKGKFQLRFTPEALVLNQIDVVTEKPFQFYLNITDGSGLIFNESGYILIRKSSGSFVQLAPEKTIPKQDSYYRATLGFDGVFTLYSHSKYMTSYGDATWASWWYRPKDICFSFVSQDPLGSGPCGYNSICQPNQDGRATCSCPRGFSSLDAKNPLFGCKPNYQSKPEDCNEEGSIIGEDRFEFNTMQFTDWPFGDYELLQPVSDTECRRACLIDCNCAVAILQPPELNNGTGRCWMKKLPLSNGRFNQEQIDRKVFIKVLKSDEKPQSQVILILSVLLGTSAFFNIFTLAVISLFLFCFYRRKLKDLNSIHRKGEIETNLRCFTYKELEDATKGFKEELGKGAFGTVYKGELSRNYVAVKKLDKFFQEGEKEFKAEGGDAGEGGNVVCAR</sequence>
<keyword evidence="1" id="KW-0732">Signal</keyword>
<evidence type="ECO:0000259" key="6">
    <source>
        <dbReference type="PROSITE" id="PS50927"/>
    </source>
</evidence>
<evidence type="ECO:0000256" key="4">
    <source>
        <dbReference type="PROSITE-ProRule" id="PRU10141"/>
    </source>
</evidence>
<keyword evidence="4" id="KW-0547">Nucleotide-binding</keyword>
<organism evidence="7 8">
    <name type="scientific">Rubroshorea leprosula</name>
    <dbReference type="NCBI Taxonomy" id="152421"/>
    <lineage>
        <taxon>Eukaryota</taxon>
        <taxon>Viridiplantae</taxon>
        <taxon>Streptophyta</taxon>
        <taxon>Embryophyta</taxon>
        <taxon>Tracheophyta</taxon>
        <taxon>Spermatophyta</taxon>
        <taxon>Magnoliopsida</taxon>
        <taxon>eudicotyledons</taxon>
        <taxon>Gunneridae</taxon>
        <taxon>Pentapetalae</taxon>
        <taxon>rosids</taxon>
        <taxon>malvids</taxon>
        <taxon>Malvales</taxon>
        <taxon>Dipterocarpaceae</taxon>
        <taxon>Rubroshorea</taxon>
    </lineage>
</organism>
<dbReference type="InterPro" id="IPR001480">
    <property type="entry name" value="Bulb-type_lectin_dom"/>
</dbReference>
<dbReference type="CDD" id="cd01098">
    <property type="entry name" value="PAN_AP_plant"/>
    <property type="match status" value="1"/>
</dbReference>
<accession>A0AAV5M181</accession>
<dbReference type="InterPro" id="IPR051343">
    <property type="entry name" value="G-type_lectin_kinases/EP1-like"/>
</dbReference>
<dbReference type="Pfam" id="PF01453">
    <property type="entry name" value="B_lectin"/>
    <property type="match status" value="1"/>
</dbReference>
<dbReference type="PROSITE" id="PS50927">
    <property type="entry name" value="BULB_LECTIN"/>
    <property type="match status" value="1"/>
</dbReference>
<feature type="transmembrane region" description="Helical" evidence="5">
    <location>
        <begin position="475"/>
        <end position="505"/>
    </location>
</feature>
<gene>
    <name evidence="7" type="ORF">SLEP1_g50031</name>
</gene>
<dbReference type="Proteomes" id="UP001054252">
    <property type="component" value="Unassembled WGS sequence"/>
</dbReference>
<dbReference type="PANTHER" id="PTHR47976">
    <property type="entry name" value="G-TYPE LECTIN S-RECEPTOR-LIKE SERINE/THREONINE-PROTEIN KINASE SD2-5"/>
    <property type="match status" value="1"/>
</dbReference>
<dbReference type="CDD" id="cd00028">
    <property type="entry name" value="B_lectin"/>
    <property type="match status" value="1"/>
</dbReference>
<dbReference type="InterPro" id="IPR017441">
    <property type="entry name" value="Protein_kinase_ATP_BS"/>
</dbReference>
<keyword evidence="8" id="KW-1185">Reference proteome</keyword>
<dbReference type="EMBL" id="BPVZ01000160">
    <property type="protein sequence ID" value="GKV42656.1"/>
    <property type="molecule type" value="Genomic_DNA"/>
</dbReference>
<reference evidence="7 8" key="1">
    <citation type="journal article" date="2021" name="Commun. Biol.">
        <title>The genome of Shorea leprosula (Dipterocarpaceae) highlights the ecological relevance of drought in aseasonal tropical rainforests.</title>
        <authorList>
            <person name="Ng K.K.S."/>
            <person name="Kobayashi M.J."/>
            <person name="Fawcett J.A."/>
            <person name="Hatakeyama M."/>
            <person name="Paape T."/>
            <person name="Ng C.H."/>
            <person name="Ang C.C."/>
            <person name="Tnah L.H."/>
            <person name="Lee C.T."/>
            <person name="Nishiyama T."/>
            <person name="Sese J."/>
            <person name="O'Brien M.J."/>
            <person name="Copetti D."/>
            <person name="Mohd Noor M.I."/>
            <person name="Ong R.C."/>
            <person name="Putra M."/>
            <person name="Sireger I.Z."/>
            <person name="Indrioko S."/>
            <person name="Kosugi Y."/>
            <person name="Izuno A."/>
            <person name="Isagi Y."/>
            <person name="Lee S.L."/>
            <person name="Shimizu K.K."/>
        </authorList>
    </citation>
    <scope>NUCLEOTIDE SEQUENCE [LARGE SCALE GENOMIC DNA]</scope>
    <source>
        <strain evidence="7">214</strain>
    </source>
</reference>
<dbReference type="AlphaFoldDB" id="A0AAV5M181"/>
<dbReference type="GO" id="GO:0005524">
    <property type="term" value="F:ATP binding"/>
    <property type="evidence" value="ECO:0007669"/>
    <property type="project" value="UniProtKB-UniRule"/>
</dbReference>
<dbReference type="FunFam" id="2.90.10.10:FF:000013">
    <property type="entry name" value="G-type lectin S-receptor-like serine/threonine-protein kinase LECRK1"/>
    <property type="match status" value="1"/>
</dbReference>
<dbReference type="SUPFAM" id="SSF51110">
    <property type="entry name" value="alpha-D-mannose-specific plant lectins"/>
    <property type="match status" value="1"/>
</dbReference>
<evidence type="ECO:0000313" key="8">
    <source>
        <dbReference type="Proteomes" id="UP001054252"/>
    </source>
</evidence>
<dbReference type="Gene3D" id="3.30.200.20">
    <property type="entry name" value="Phosphorylase Kinase, domain 1"/>
    <property type="match status" value="1"/>
</dbReference>
<keyword evidence="5" id="KW-0812">Transmembrane</keyword>
<evidence type="ECO:0000256" key="5">
    <source>
        <dbReference type="SAM" id="Phobius"/>
    </source>
</evidence>
<dbReference type="SMART" id="SM00108">
    <property type="entry name" value="B_lectin"/>
    <property type="match status" value="1"/>
</dbReference>
<proteinExistence type="predicted"/>